<name>A0AA38LAI0_TAXCH</name>
<evidence type="ECO:0000313" key="2">
    <source>
        <dbReference type="Proteomes" id="UP000824469"/>
    </source>
</evidence>
<dbReference type="Proteomes" id="UP000824469">
    <property type="component" value="Unassembled WGS sequence"/>
</dbReference>
<keyword evidence="2" id="KW-1185">Reference proteome</keyword>
<accession>A0AA38LAI0</accession>
<evidence type="ECO:0000313" key="1">
    <source>
        <dbReference type="EMBL" id="KAH9317913.1"/>
    </source>
</evidence>
<feature type="non-terminal residue" evidence="1">
    <location>
        <position position="1"/>
    </location>
</feature>
<dbReference type="EMBL" id="JAHRHJ020000004">
    <property type="protein sequence ID" value="KAH9317913.1"/>
    <property type="molecule type" value="Genomic_DNA"/>
</dbReference>
<comment type="caution">
    <text evidence="1">The sequence shown here is derived from an EMBL/GenBank/DDBJ whole genome shotgun (WGS) entry which is preliminary data.</text>
</comment>
<gene>
    <name evidence="1" type="ORF">KI387_019682</name>
</gene>
<dbReference type="AlphaFoldDB" id="A0AA38LAI0"/>
<reference evidence="1 2" key="1">
    <citation type="journal article" date="2021" name="Nat. Plants">
        <title>The Taxus genome provides insights into paclitaxel biosynthesis.</title>
        <authorList>
            <person name="Xiong X."/>
            <person name="Gou J."/>
            <person name="Liao Q."/>
            <person name="Li Y."/>
            <person name="Zhou Q."/>
            <person name="Bi G."/>
            <person name="Li C."/>
            <person name="Du R."/>
            <person name="Wang X."/>
            <person name="Sun T."/>
            <person name="Guo L."/>
            <person name="Liang H."/>
            <person name="Lu P."/>
            <person name="Wu Y."/>
            <person name="Zhang Z."/>
            <person name="Ro D.K."/>
            <person name="Shang Y."/>
            <person name="Huang S."/>
            <person name="Yan J."/>
        </authorList>
    </citation>
    <scope>NUCLEOTIDE SEQUENCE [LARGE SCALE GENOMIC DNA]</scope>
    <source>
        <strain evidence="1">Ta-2019</strain>
    </source>
</reference>
<feature type="non-terminal residue" evidence="1">
    <location>
        <position position="185"/>
    </location>
</feature>
<protein>
    <submittedName>
        <fullName evidence="1">Uncharacterized protein</fullName>
    </submittedName>
</protein>
<sequence>EQYRSNAGNKSNYKRNHIVASGFHSNNCRVISVADIVMHVVVWVIEIICHGQEIVADVAKLAAVVLYGSQAVQKCLHHSSTEICIFPDLILLFLSGLNFQTIMPVAISFKSLRIASEIGSGKRGPNEWQPFPKTLITHSNGHAIHTTHRDLEAKFSLYRIKIISQRLQTNTNFALLNYNMMMSKQ</sequence>
<proteinExistence type="predicted"/>
<organism evidence="1 2">
    <name type="scientific">Taxus chinensis</name>
    <name type="common">Chinese yew</name>
    <name type="synonym">Taxus wallichiana var. chinensis</name>
    <dbReference type="NCBI Taxonomy" id="29808"/>
    <lineage>
        <taxon>Eukaryota</taxon>
        <taxon>Viridiplantae</taxon>
        <taxon>Streptophyta</taxon>
        <taxon>Embryophyta</taxon>
        <taxon>Tracheophyta</taxon>
        <taxon>Spermatophyta</taxon>
        <taxon>Pinopsida</taxon>
        <taxon>Pinidae</taxon>
        <taxon>Conifers II</taxon>
        <taxon>Cupressales</taxon>
        <taxon>Taxaceae</taxon>
        <taxon>Taxus</taxon>
    </lineage>
</organism>